<name>A0A4Y9ZY80_9AGAM</name>
<sequence>MQLLFLMMLIAFTATARALFLCENKRILSTTYVGEDHNVRVERVQCSNIILPQNDKVFVREVLGERQSNVCGATYSTNCFPGAGGGPDPNECHVIADALLYDSQNIGPTFDMDPAKGTSLIVMTYRSCESFIVNQTKETLQYCRTDWSNLVSYIAPNCQATQNAHGGNCVASDQRWFVQVQHS</sequence>
<accession>A0A4Y9ZY80</accession>
<dbReference type="EMBL" id="SFCI01000549">
    <property type="protein sequence ID" value="TFY79154.1"/>
    <property type="molecule type" value="Genomic_DNA"/>
</dbReference>
<evidence type="ECO:0000313" key="2">
    <source>
        <dbReference type="EMBL" id="TFY79154.1"/>
    </source>
</evidence>
<reference evidence="2 3" key="1">
    <citation type="submission" date="2019-02" db="EMBL/GenBank/DDBJ databases">
        <title>Genome sequencing of the rare red list fungi Hericium alpestre (H. flagellum).</title>
        <authorList>
            <person name="Buettner E."/>
            <person name="Kellner H."/>
        </authorList>
    </citation>
    <scope>NUCLEOTIDE SEQUENCE [LARGE SCALE GENOMIC DNA]</scope>
    <source>
        <strain evidence="2 3">DSM 108284</strain>
    </source>
</reference>
<dbReference type="AlphaFoldDB" id="A0A4Y9ZY80"/>
<protein>
    <submittedName>
        <fullName evidence="2">Uncharacterized protein</fullName>
    </submittedName>
</protein>
<evidence type="ECO:0000256" key="1">
    <source>
        <dbReference type="SAM" id="SignalP"/>
    </source>
</evidence>
<dbReference type="Proteomes" id="UP000298061">
    <property type="component" value="Unassembled WGS sequence"/>
</dbReference>
<comment type="caution">
    <text evidence="2">The sequence shown here is derived from an EMBL/GenBank/DDBJ whole genome shotgun (WGS) entry which is preliminary data.</text>
</comment>
<keyword evidence="3" id="KW-1185">Reference proteome</keyword>
<keyword evidence="1" id="KW-0732">Signal</keyword>
<feature type="signal peptide" evidence="1">
    <location>
        <begin position="1"/>
        <end position="18"/>
    </location>
</feature>
<gene>
    <name evidence="2" type="ORF">EWM64_g4857</name>
</gene>
<evidence type="ECO:0000313" key="3">
    <source>
        <dbReference type="Proteomes" id="UP000298061"/>
    </source>
</evidence>
<dbReference type="OrthoDB" id="3226519at2759"/>
<feature type="chain" id="PRO_5021207435" evidence="1">
    <location>
        <begin position="19"/>
        <end position="183"/>
    </location>
</feature>
<proteinExistence type="predicted"/>
<organism evidence="2 3">
    <name type="scientific">Hericium alpestre</name>
    <dbReference type="NCBI Taxonomy" id="135208"/>
    <lineage>
        <taxon>Eukaryota</taxon>
        <taxon>Fungi</taxon>
        <taxon>Dikarya</taxon>
        <taxon>Basidiomycota</taxon>
        <taxon>Agaricomycotina</taxon>
        <taxon>Agaricomycetes</taxon>
        <taxon>Russulales</taxon>
        <taxon>Hericiaceae</taxon>
        <taxon>Hericium</taxon>
    </lineage>
</organism>